<keyword evidence="14" id="KW-1185">Reference proteome</keyword>
<dbReference type="Pfam" id="PF13231">
    <property type="entry name" value="PMT_2"/>
    <property type="match status" value="1"/>
</dbReference>
<evidence type="ECO:0000256" key="3">
    <source>
        <dbReference type="ARBA" id="ARBA00022676"/>
    </source>
</evidence>
<dbReference type="PANTHER" id="PTHR33908:SF11">
    <property type="entry name" value="MEMBRANE PROTEIN"/>
    <property type="match status" value="1"/>
</dbReference>
<reference evidence="11 14" key="2">
    <citation type="submission" date="2021-08" db="EMBL/GenBank/DDBJ databases">
        <title>Complete genome sequence of the strain Aneurinibacillus thermoaerophilus CCM 8960.</title>
        <authorList>
            <person name="Musilova J."/>
            <person name="Kourilova X."/>
            <person name="Pernicova I."/>
            <person name="Bezdicek M."/>
            <person name="Lengerova M."/>
            <person name="Obruca S."/>
            <person name="Sedlar K."/>
        </authorList>
    </citation>
    <scope>NUCLEOTIDE SEQUENCE [LARGE SCALE GENOMIC DNA]</scope>
    <source>
        <strain evidence="11 14">CCM 8960</strain>
    </source>
</reference>
<evidence type="ECO:0000256" key="9">
    <source>
        <dbReference type="SAM" id="SignalP"/>
    </source>
</evidence>
<dbReference type="GO" id="GO:0016763">
    <property type="term" value="F:pentosyltransferase activity"/>
    <property type="evidence" value="ECO:0007669"/>
    <property type="project" value="TreeGrafter"/>
</dbReference>
<keyword evidence="4 12" id="KW-0808">Transferase</keyword>
<keyword evidence="3 12" id="KW-0328">Glycosyltransferase</keyword>
<reference evidence="12 13" key="1">
    <citation type="submission" date="2016-10" db="EMBL/GenBank/DDBJ databases">
        <authorList>
            <person name="de Groot N.N."/>
        </authorList>
    </citation>
    <scope>NUCLEOTIDE SEQUENCE [LARGE SCALE GENOMIC DNA]</scope>
    <source>
        <strain evidence="12 13">L 420-91</strain>
    </source>
</reference>
<dbReference type="Proteomes" id="UP000198956">
    <property type="component" value="Unassembled WGS sequence"/>
</dbReference>
<dbReference type="RefSeq" id="WP_057898188.1">
    <property type="nucleotide sequence ID" value="NZ_CP080764.1"/>
</dbReference>
<evidence type="ECO:0000256" key="1">
    <source>
        <dbReference type="ARBA" id="ARBA00004651"/>
    </source>
</evidence>
<dbReference type="InterPro" id="IPR050297">
    <property type="entry name" value="LipidA_mod_glycosyltrf_83"/>
</dbReference>
<dbReference type="InterPro" id="IPR038731">
    <property type="entry name" value="RgtA/B/C-like"/>
</dbReference>
<accession>A0A1G7ZM85</accession>
<comment type="subcellular location">
    <subcellularLocation>
        <location evidence="1">Cell membrane</location>
        <topology evidence="1">Multi-pass membrane protein</topology>
    </subcellularLocation>
</comment>
<feature type="transmembrane region" description="Helical" evidence="8">
    <location>
        <begin position="356"/>
        <end position="373"/>
    </location>
</feature>
<evidence type="ECO:0000313" key="12">
    <source>
        <dbReference type="EMBL" id="SDH09774.1"/>
    </source>
</evidence>
<dbReference type="GO" id="GO:0005886">
    <property type="term" value="C:plasma membrane"/>
    <property type="evidence" value="ECO:0007669"/>
    <property type="project" value="UniProtKB-SubCell"/>
</dbReference>
<protein>
    <submittedName>
        <fullName evidence="12">Dolichyl-phosphate-mannose-protein mannosyltransferase</fullName>
    </submittedName>
    <submittedName>
        <fullName evidence="11">Glycosyltransferase family 39 protein</fullName>
    </submittedName>
</protein>
<keyword evidence="7 8" id="KW-0472">Membrane</keyword>
<evidence type="ECO:0000313" key="13">
    <source>
        <dbReference type="Proteomes" id="UP000198956"/>
    </source>
</evidence>
<evidence type="ECO:0000256" key="4">
    <source>
        <dbReference type="ARBA" id="ARBA00022679"/>
    </source>
</evidence>
<feature type="domain" description="Glycosyltransferase RgtA/B/C/D-like" evidence="10">
    <location>
        <begin position="51"/>
        <end position="209"/>
    </location>
</feature>
<feature type="transmembrane region" description="Helical" evidence="8">
    <location>
        <begin position="194"/>
        <end position="217"/>
    </location>
</feature>
<evidence type="ECO:0000256" key="2">
    <source>
        <dbReference type="ARBA" id="ARBA00022475"/>
    </source>
</evidence>
<evidence type="ECO:0000256" key="5">
    <source>
        <dbReference type="ARBA" id="ARBA00022692"/>
    </source>
</evidence>
<feature type="transmembrane region" description="Helical" evidence="8">
    <location>
        <begin position="273"/>
        <end position="291"/>
    </location>
</feature>
<dbReference type="EMBL" id="CP080764">
    <property type="protein sequence ID" value="QYY41799.1"/>
    <property type="molecule type" value="Genomic_DNA"/>
</dbReference>
<keyword evidence="5 8" id="KW-0812">Transmembrane</keyword>
<keyword evidence="2" id="KW-1003">Cell membrane</keyword>
<dbReference type="PANTHER" id="PTHR33908">
    <property type="entry name" value="MANNOSYLTRANSFERASE YKCB-RELATED"/>
    <property type="match status" value="1"/>
</dbReference>
<dbReference type="GeneID" id="97142266"/>
<keyword evidence="9" id="KW-0732">Signal</keyword>
<sequence length="499" mass="56052">MKRAALITFLALLVRLPFLAQGPGGWDDVDFALGLQEYDLAAMQPHFPGYPIYMLVAFLFGSLTDNPFLALSALSAVAASLTVFPLYSISLRCGGKRVADAACLLWAVAPLSVVLGTQPLSDSFGTLLATLLVASSLRALDGTLGERRRALALLVSGILLGLLYGVRVSYIMLGAVPLWAGYVYGRDTKRWMDVANAAFGAALVSLLWVYAMAVNVGSMQGLWELARAFTGGHFSDWGGAYTGGNIMERFGYWMLRQWLAAGLGAPWPGQHWISLGVLVLLPVALVGWWMVQKKVRRTARTRWREAGLFFMWIVPYFWWAFFAQNVEKPRHILPLLVPLLQGLAFGFLSWRRAGRVFLLAFAACMAAVSWTQIHDQRTQASPMVQLADYAALHLPASGVVYTYEEERVMRYRHPSLQVVRLRGWPVFQTSVLSLRAQPESVFMTDAVLEGFHKPILRQYVRERARFTGNPWLYPTYHRIILYEIRPDRKVEWRNCIRNG</sequence>
<dbReference type="AlphaFoldDB" id="A0A1G7ZM85"/>
<dbReference type="OrthoDB" id="244199at2"/>
<dbReference type="Proteomes" id="UP000826616">
    <property type="component" value="Chromosome"/>
</dbReference>
<feature type="signal peptide" evidence="9">
    <location>
        <begin position="1"/>
        <end position="20"/>
    </location>
</feature>
<evidence type="ECO:0000313" key="11">
    <source>
        <dbReference type="EMBL" id="QYY41799.1"/>
    </source>
</evidence>
<feature type="transmembrane region" description="Helical" evidence="8">
    <location>
        <begin position="99"/>
        <end position="117"/>
    </location>
</feature>
<feature type="transmembrane region" description="Helical" evidence="8">
    <location>
        <begin position="68"/>
        <end position="87"/>
    </location>
</feature>
<feature type="transmembrane region" description="Helical" evidence="8">
    <location>
        <begin position="332"/>
        <end position="349"/>
    </location>
</feature>
<organism evidence="12 13">
    <name type="scientific">Aneurinibacillus thermoaerophilus</name>
    <dbReference type="NCBI Taxonomy" id="143495"/>
    <lineage>
        <taxon>Bacteria</taxon>
        <taxon>Bacillati</taxon>
        <taxon>Bacillota</taxon>
        <taxon>Bacilli</taxon>
        <taxon>Bacillales</taxon>
        <taxon>Paenibacillaceae</taxon>
        <taxon>Aneurinibacillus group</taxon>
        <taxon>Aneurinibacillus</taxon>
    </lineage>
</organism>
<evidence type="ECO:0000256" key="8">
    <source>
        <dbReference type="SAM" id="Phobius"/>
    </source>
</evidence>
<name>A0A1G7ZM85_ANETH</name>
<feature type="chain" id="PRO_5011586041" evidence="9">
    <location>
        <begin position="21"/>
        <end position="499"/>
    </location>
</feature>
<evidence type="ECO:0000259" key="10">
    <source>
        <dbReference type="Pfam" id="PF13231"/>
    </source>
</evidence>
<gene>
    <name evidence="11" type="ORF">K3F53_12860</name>
    <name evidence="12" type="ORF">SAMN04489735_101154</name>
</gene>
<keyword evidence="6 8" id="KW-1133">Transmembrane helix</keyword>
<evidence type="ECO:0000313" key="14">
    <source>
        <dbReference type="Proteomes" id="UP000826616"/>
    </source>
</evidence>
<dbReference type="EMBL" id="FNDE01000011">
    <property type="protein sequence ID" value="SDH09774.1"/>
    <property type="molecule type" value="Genomic_DNA"/>
</dbReference>
<feature type="transmembrane region" description="Helical" evidence="8">
    <location>
        <begin position="152"/>
        <end position="182"/>
    </location>
</feature>
<feature type="transmembrane region" description="Helical" evidence="8">
    <location>
        <begin position="303"/>
        <end position="320"/>
    </location>
</feature>
<proteinExistence type="predicted"/>
<dbReference type="GO" id="GO:0009103">
    <property type="term" value="P:lipopolysaccharide biosynthetic process"/>
    <property type="evidence" value="ECO:0007669"/>
    <property type="project" value="UniProtKB-ARBA"/>
</dbReference>
<evidence type="ECO:0000256" key="7">
    <source>
        <dbReference type="ARBA" id="ARBA00023136"/>
    </source>
</evidence>
<evidence type="ECO:0000256" key="6">
    <source>
        <dbReference type="ARBA" id="ARBA00022989"/>
    </source>
</evidence>